<dbReference type="Proteomes" id="UP001494902">
    <property type="component" value="Unassembled WGS sequence"/>
</dbReference>
<keyword evidence="2" id="KW-0812">Transmembrane</keyword>
<feature type="transmembrane region" description="Helical" evidence="2">
    <location>
        <begin position="21"/>
        <end position="44"/>
    </location>
</feature>
<evidence type="ECO:0000313" key="4">
    <source>
        <dbReference type="Proteomes" id="UP001494902"/>
    </source>
</evidence>
<dbReference type="RefSeq" id="WP_349296318.1">
    <property type="nucleotide sequence ID" value="NZ_JBEDNQ010000001.1"/>
</dbReference>
<protein>
    <submittedName>
        <fullName evidence="3">Uncharacterized protein</fullName>
    </submittedName>
</protein>
<keyword evidence="2" id="KW-1133">Transmembrane helix</keyword>
<sequence length="148" mass="14762">MSGHEDGRTAGRFPRHRPGTVLLAACGVCAVLAAVTVLLVPGAAPGPAPSAGQTGHGAPGTPPPARTAPLLAVPVTGAPAEAVTDAAAAVKARSAATGVCDLAEPPRFDDPGNPDRITNRDCGTVDDQGRLRSHDPWIDDQLLAAQGG</sequence>
<dbReference type="EMBL" id="JBEDNQ010000001">
    <property type="protein sequence ID" value="MEQ3549230.1"/>
    <property type="molecule type" value="Genomic_DNA"/>
</dbReference>
<feature type="region of interest" description="Disordered" evidence="1">
    <location>
        <begin position="101"/>
        <end position="133"/>
    </location>
</feature>
<feature type="region of interest" description="Disordered" evidence="1">
    <location>
        <begin position="45"/>
        <end position="68"/>
    </location>
</feature>
<evidence type="ECO:0000256" key="2">
    <source>
        <dbReference type="SAM" id="Phobius"/>
    </source>
</evidence>
<organism evidence="3 4">
    <name type="scientific">Pseudonocardia nematodicida</name>
    <dbReference type="NCBI Taxonomy" id="1206997"/>
    <lineage>
        <taxon>Bacteria</taxon>
        <taxon>Bacillati</taxon>
        <taxon>Actinomycetota</taxon>
        <taxon>Actinomycetes</taxon>
        <taxon>Pseudonocardiales</taxon>
        <taxon>Pseudonocardiaceae</taxon>
        <taxon>Pseudonocardia</taxon>
    </lineage>
</organism>
<evidence type="ECO:0000256" key="1">
    <source>
        <dbReference type="SAM" id="MobiDB-lite"/>
    </source>
</evidence>
<name>A0ABV1K449_9PSEU</name>
<comment type="caution">
    <text evidence="3">The sequence shown here is derived from an EMBL/GenBank/DDBJ whole genome shotgun (WGS) entry which is preliminary data.</text>
</comment>
<reference evidence="3 4" key="1">
    <citation type="submission" date="2024-03" db="EMBL/GenBank/DDBJ databases">
        <title>Draft genome sequence of Pseudonocardia nematodicida JCM 31783.</title>
        <authorList>
            <person name="Butdee W."/>
            <person name="Duangmal K."/>
        </authorList>
    </citation>
    <scope>NUCLEOTIDE SEQUENCE [LARGE SCALE GENOMIC DNA]</scope>
    <source>
        <strain evidence="3 4">JCM 31783</strain>
    </source>
</reference>
<proteinExistence type="predicted"/>
<gene>
    <name evidence="3" type="ORF">WIS52_02000</name>
</gene>
<keyword evidence="2" id="KW-0472">Membrane</keyword>
<keyword evidence="4" id="KW-1185">Reference proteome</keyword>
<evidence type="ECO:0000313" key="3">
    <source>
        <dbReference type="EMBL" id="MEQ3549230.1"/>
    </source>
</evidence>
<accession>A0ABV1K449</accession>